<evidence type="ECO:0000259" key="1">
    <source>
        <dbReference type="Pfam" id="PF05239"/>
    </source>
</evidence>
<proteinExistence type="predicted"/>
<name>A0A4R2RZ17_9BACL</name>
<organism evidence="2 3">
    <name type="scientific">Baia soyae</name>
    <dbReference type="NCBI Taxonomy" id="1544746"/>
    <lineage>
        <taxon>Bacteria</taxon>
        <taxon>Bacillati</taxon>
        <taxon>Bacillota</taxon>
        <taxon>Bacilli</taxon>
        <taxon>Bacillales</taxon>
        <taxon>Thermoactinomycetaceae</taxon>
        <taxon>Baia</taxon>
    </lineage>
</organism>
<gene>
    <name evidence="2" type="ORF">EDD57_10466</name>
</gene>
<dbReference type="NCBIfam" id="TIGR02888">
    <property type="entry name" value="spore_YlmC_YmxH"/>
    <property type="match status" value="1"/>
</dbReference>
<dbReference type="InterPro" id="IPR014238">
    <property type="entry name" value="Spore_YlmC/YmxH"/>
</dbReference>
<dbReference type="Proteomes" id="UP000294746">
    <property type="component" value="Unassembled WGS sequence"/>
</dbReference>
<dbReference type="InterPro" id="IPR011033">
    <property type="entry name" value="PRC_barrel-like_sf"/>
</dbReference>
<dbReference type="Pfam" id="PF05239">
    <property type="entry name" value="PRC"/>
    <property type="match status" value="1"/>
</dbReference>
<dbReference type="InterPro" id="IPR027275">
    <property type="entry name" value="PRC-brl_dom"/>
</dbReference>
<dbReference type="EMBL" id="SLXV01000004">
    <property type="protein sequence ID" value="TCP70087.1"/>
    <property type="molecule type" value="Genomic_DNA"/>
</dbReference>
<comment type="caution">
    <text evidence="2">The sequence shown here is derived from an EMBL/GenBank/DDBJ whole genome shotgun (WGS) entry which is preliminary data.</text>
</comment>
<dbReference type="OrthoDB" id="2468688at2"/>
<reference evidence="2 3" key="1">
    <citation type="submission" date="2019-03" db="EMBL/GenBank/DDBJ databases">
        <title>Genomic Encyclopedia of Type Strains, Phase IV (KMG-IV): sequencing the most valuable type-strain genomes for metagenomic binning, comparative biology and taxonomic classification.</title>
        <authorList>
            <person name="Goeker M."/>
        </authorList>
    </citation>
    <scope>NUCLEOTIDE SEQUENCE [LARGE SCALE GENOMIC DNA]</scope>
    <source>
        <strain evidence="2 3">DSM 46831</strain>
    </source>
</reference>
<dbReference type="AlphaFoldDB" id="A0A4R2RZ17"/>
<sequence length="80" mass="8888">MRWSEMANKECVDLTSGERLGSFSHADLVIDPNSGQIESILIPMGGTSVFKKRSHEVRVAWGMIRKVGPEMVIIDSGRRS</sequence>
<dbReference type="SUPFAM" id="SSF50346">
    <property type="entry name" value="PRC-barrel domain"/>
    <property type="match status" value="1"/>
</dbReference>
<keyword evidence="3" id="KW-1185">Reference proteome</keyword>
<dbReference type="RefSeq" id="WP_131847876.1">
    <property type="nucleotide sequence ID" value="NZ_SLXV01000004.1"/>
</dbReference>
<protein>
    <submittedName>
        <fullName evidence="2">YlmC/YmxH family sporulation protein</fullName>
    </submittedName>
</protein>
<evidence type="ECO:0000313" key="3">
    <source>
        <dbReference type="Proteomes" id="UP000294746"/>
    </source>
</evidence>
<dbReference type="PANTHER" id="PTHR40061:SF2">
    <property type="entry name" value="PRC-BARREL DOMAIN-CONTAINING PROTEIN"/>
    <property type="match status" value="1"/>
</dbReference>
<feature type="domain" description="PRC-barrel" evidence="1">
    <location>
        <begin position="2"/>
        <end position="77"/>
    </location>
</feature>
<dbReference type="Gene3D" id="2.30.30.240">
    <property type="entry name" value="PRC-barrel domain"/>
    <property type="match status" value="1"/>
</dbReference>
<accession>A0A4R2RZ17</accession>
<dbReference type="PANTHER" id="PTHR40061">
    <property type="entry name" value="SPORULATION PROTEIN YLMC-RELATED"/>
    <property type="match status" value="1"/>
</dbReference>
<evidence type="ECO:0000313" key="2">
    <source>
        <dbReference type="EMBL" id="TCP70087.1"/>
    </source>
</evidence>